<dbReference type="Gene3D" id="3.20.20.70">
    <property type="entry name" value="Aldolase class I"/>
    <property type="match status" value="1"/>
</dbReference>
<dbReference type="InterPro" id="IPR013785">
    <property type="entry name" value="Aldolase_TIM"/>
</dbReference>
<dbReference type="InterPro" id="IPR037396">
    <property type="entry name" value="FMN_HAD"/>
</dbReference>
<proteinExistence type="inferred from homology"/>
<evidence type="ECO:0000256" key="2">
    <source>
        <dbReference type="ARBA" id="ARBA00013087"/>
    </source>
</evidence>
<comment type="caution">
    <text evidence="8">The sequence shown here is derived from an EMBL/GenBank/DDBJ whole genome shotgun (WGS) entry which is preliminary data.</text>
</comment>
<evidence type="ECO:0000256" key="4">
    <source>
        <dbReference type="ARBA" id="ARBA00024042"/>
    </source>
</evidence>
<dbReference type="InterPro" id="IPR000262">
    <property type="entry name" value="FMN-dep_DH"/>
</dbReference>
<dbReference type="GO" id="GO:0001561">
    <property type="term" value="P:fatty acid alpha-oxidation"/>
    <property type="evidence" value="ECO:0007669"/>
    <property type="project" value="TreeGrafter"/>
</dbReference>
<dbReference type="SUPFAM" id="SSF51395">
    <property type="entry name" value="FMN-linked oxidoreductases"/>
    <property type="match status" value="1"/>
</dbReference>
<comment type="catalytic activity">
    <reaction evidence="6">
        <text>2-hydroxyoctanoate + O2 = 2-oxooctanoate + H2O2</text>
        <dbReference type="Rhea" id="RHEA:67940"/>
        <dbReference type="ChEBI" id="CHEBI:15379"/>
        <dbReference type="ChEBI" id="CHEBI:16240"/>
        <dbReference type="ChEBI" id="CHEBI:133514"/>
        <dbReference type="ChEBI" id="CHEBI:176689"/>
    </reaction>
    <physiologicalReaction direction="left-to-right" evidence="6">
        <dbReference type="Rhea" id="RHEA:67941"/>
    </physiologicalReaction>
</comment>
<dbReference type="PANTHER" id="PTHR10578">
    <property type="entry name" value="S -2-HYDROXY-ACID OXIDASE-RELATED"/>
    <property type="match status" value="1"/>
</dbReference>
<protein>
    <recommendedName>
        <fullName evidence="2">(S)-2-hydroxy-acid oxidase</fullName>
        <ecNumber evidence="2">1.1.3.15</ecNumber>
    </recommendedName>
</protein>
<name>A0AAV8ZN44_9CUCU</name>
<feature type="non-terminal residue" evidence="8">
    <location>
        <position position="286"/>
    </location>
</feature>
<dbReference type="PANTHER" id="PTHR10578:SF149">
    <property type="entry name" value="2-HYDROXYACID OXIDASE 2"/>
    <property type="match status" value="1"/>
</dbReference>
<dbReference type="Pfam" id="PF01070">
    <property type="entry name" value="FMN_dh"/>
    <property type="match status" value="1"/>
</dbReference>
<comment type="cofactor">
    <cofactor evidence="1">
        <name>FMN</name>
        <dbReference type="ChEBI" id="CHEBI:58210"/>
    </cofactor>
</comment>
<sequence>MTNHFVCIKDFEEHAIQILPRNALDYYKSGAGQQQTLILNSTAFFQVSRINIHFLKYKIRPRCLRNVGNRDLSTTVLGEKVSMPIGISPTAMQKMAHPKGECANVRATSSIEEVAEAAANALKWFQLYIYKDRELTKGLVKRAERAGFKAIVLTVDAPVLANFQGTNSTDITKNKEEGSGLNAYVNSLFDATIEWKDIDWLKSITTLPVVLKGILTAEDAKLGVKAGAAGIWVSNHGARQVDGTPASIEALPEVVKAVGQEVEIYMDGGVTDGTDVFKALALGARM</sequence>
<evidence type="ECO:0000259" key="7">
    <source>
        <dbReference type="PROSITE" id="PS51349"/>
    </source>
</evidence>
<dbReference type="InterPro" id="IPR012133">
    <property type="entry name" value="Alpha-hydoxy_acid_DH_FMN"/>
</dbReference>
<dbReference type="CDD" id="cd02809">
    <property type="entry name" value="alpha_hydroxyacid_oxid_FMN"/>
    <property type="match status" value="1"/>
</dbReference>
<evidence type="ECO:0000313" key="9">
    <source>
        <dbReference type="Proteomes" id="UP001162156"/>
    </source>
</evidence>
<dbReference type="EC" id="1.1.3.15" evidence="2"/>
<dbReference type="PROSITE" id="PS51349">
    <property type="entry name" value="FMN_HYDROXY_ACID_DH_2"/>
    <property type="match status" value="1"/>
</dbReference>
<dbReference type="GO" id="GO:0005782">
    <property type="term" value="C:peroxisomal matrix"/>
    <property type="evidence" value="ECO:0007669"/>
    <property type="project" value="TreeGrafter"/>
</dbReference>
<evidence type="ECO:0000256" key="5">
    <source>
        <dbReference type="ARBA" id="ARBA00029325"/>
    </source>
</evidence>
<dbReference type="InterPro" id="IPR008259">
    <property type="entry name" value="FMN_hydac_DH_AS"/>
</dbReference>
<dbReference type="Proteomes" id="UP001162156">
    <property type="component" value="Unassembled WGS sequence"/>
</dbReference>
<reference evidence="8" key="1">
    <citation type="journal article" date="2023" name="Insect Mol. Biol.">
        <title>Genome sequencing provides insights into the evolution of gene families encoding plant cell wall-degrading enzymes in longhorned beetles.</title>
        <authorList>
            <person name="Shin N.R."/>
            <person name="Okamura Y."/>
            <person name="Kirsch R."/>
            <person name="Pauchet Y."/>
        </authorList>
    </citation>
    <scope>NUCLEOTIDE SEQUENCE</scope>
    <source>
        <strain evidence="8">RBIC_L_NR</strain>
    </source>
</reference>
<keyword evidence="3" id="KW-0560">Oxidoreductase</keyword>
<evidence type="ECO:0000256" key="1">
    <source>
        <dbReference type="ARBA" id="ARBA00001917"/>
    </source>
</evidence>
<organism evidence="8 9">
    <name type="scientific">Rhamnusium bicolor</name>
    <dbReference type="NCBI Taxonomy" id="1586634"/>
    <lineage>
        <taxon>Eukaryota</taxon>
        <taxon>Metazoa</taxon>
        <taxon>Ecdysozoa</taxon>
        <taxon>Arthropoda</taxon>
        <taxon>Hexapoda</taxon>
        <taxon>Insecta</taxon>
        <taxon>Pterygota</taxon>
        <taxon>Neoptera</taxon>
        <taxon>Endopterygota</taxon>
        <taxon>Coleoptera</taxon>
        <taxon>Polyphaga</taxon>
        <taxon>Cucujiformia</taxon>
        <taxon>Chrysomeloidea</taxon>
        <taxon>Cerambycidae</taxon>
        <taxon>Lepturinae</taxon>
        <taxon>Rhagiini</taxon>
        <taxon>Rhamnusium</taxon>
    </lineage>
</organism>
<comment type="catalytic activity">
    <reaction evidence="5">
        <text>a (2S)-2-hydroxycarboxylate + O2 = a 2-oxocarboxylate + H2O2</text>
        <dbReference type="Rhea" id="RHEA:16789"/>
        <dbReference type="ChEBI" id="CHEBI:15379"/>
        <dbReference type="ChEBI" id="CHEBI:16240"/>
        <dbReference type="ChEBI" id="CHEBI:35179"/>
        <dbReference type="ChEBI" id="CHEBI:58123"/>
        <dbReference type="EC" id="1.1.3.15"/>
    </reaction>
    <physiologicalReaction direction="left-to-right" evidence="5">
        <dbReference type="Rhea" id="RHEA:16790"/>
    </physiologicalReaction>
</comment>
<keyword evidence="9" id="KW-1185">Reference proteome</keyword>
<accession>A0AAV8ZN44</accession>
<dbReference type="EMBL" id="JANEYF010001038">
    <property type="protein sequence ID" value="KAJ8966242.1"/>
    <property type="molecule type" value="Genomic_DNA"/>
</dbReference>
<evidence type="ECO:0000256" key="6">
    <source>
        <dbReference type="ARBA" id="ARBA00029327"/>
    </source>
</evidence>
<comment type="similarity">
    <text evidence="4">Belongs to the FMN-dependent alpha-hydroxy acid dehydrogenase family.</text>
</comment>
<dbReference type="GO" id="GO:0003973">
    <property type="term" value="F:(S)-2-hydroxy-acid oxidase activity"/>
    <property type="evidence" value="ECO:0007669"/>
    <property type="project" value="UniProtKB-EC"/>
</dbReference>
<gene>
    <name evidence="8" type="ORF">NQ314_003657</name>
</gene>
<dbReference type="PROSITE" id="PS00557">
    <property type="entry name" value="FMN_HYDROXY_ACID_DH_1"/>
    <property type="match status" value="1"/>
</dbReference>
<feature type="domain" description="FMN hydroxy acid dehydrogenase" evidence="7">
    <location>
        <begin position="1"/>
        <end position="286"/>
    </location>
</feature>
<evidence type="ECO:0000256" key="3">
    <source>
        <dbReference type="ARBA" id="ARBA00023002"/>
    </source>
</evidence>
<dbReference type="AlphaFoldDB" id="A0AAV8ZN44"/>
<evidence type="ECO:0000313" key="8">
    <source>
        <dbReference type="EMBL" id="KAJ8966242.1"/>
    </source>
</evidence>
<dbReference type="FunFam" id="3.20.20.70:FF:000056">
    <property type="entry name" value="hydroxyacid oxidase 2"/>
    <property type="match status" value="1"/>
</dbReference>
<dbReference type="GO" id="GO:0010181">
    <property type="term" value="F:FMN binding"/>
    <property type="evidence" value="ECO:0007669"/>
    <property type="project" value="InterPro"/>
</dbReference>